<reference evidence="4 5" key="1">
    <citation type="journal article" date="2012" name="Science">
        <title>The Paleozoic origin of enzymatic lignin decomposition reconstructed from 31 fungal genomes.</title>
        <authorList>
            <person name="Floudas D."/>
            <person name="Binder M."/>
            <person name="Riley R."/>
            <person name="Barry K."/>
            <person name="Blanchette R.A."/>
            <person name="Henrissat B."/>
            <person name="Martinez A.T."/>
            <person name="Otillar R."/>
            <person name="Spatafora J.W."/>
            <person name="Yadav J.S."/>
            <person name="Aerts A."/>
            <person name="Benoit I."/>
            <person name="Boyd A."/>
            <person name="Carlson A."/>
            <person name="Copeland A."/>
            <person name="Coutinho P.M."/>
            <person name="de Vries R.P."/>
            <person name="Ferreira P."/>
            <person name="Findley K."/>
            <person name="Foster B."/>
            <person name="Gaskell J."/>
            <person name="Glotzer D."/>
            <person name="Gorecki P."/>
            <person name="Heitman J."/>
            <person name="Hesse C."/>
            <person name="Hori C."/>
            <person name="Igarashi K."/>
            <person name="Jurgens J.A."/>
            <person name="Kallen N."/>
            <person name="Kersten P."/>
            <person name="Kohler A."/>
            <person name="Kuees U."/>
            <person name="Kumar T.K.A."/>
            <person name="Kuo A."/>
            <person name="LaButti K."/>
            <person name="Larrondo L.F."/>
            <person name="Lindquist E."/>
            <person name="Ling A."/>
            <person name="Lombard V."/>
            <person name="Lucas S."/>
            <person name="Lundell T."/>
            <person name="Martin R."/>
            <person name="McLaughlin D.J."/>
            <person name="Morgenstern I."/>
            <person name="Morin E."/>
            <person name="Murat C."/>
            <person name="Nagy L.G."/>
            <person name="Nolan M."/>
            <person name="Ohm R.A."/>
            <person name="Patyshakuliyeva A."/>
            <person name="Rokas A."/>
            <person name="Ruiz-Duenas F.J."/>
            <person name="Sabat G."/>
            <person name="Salamov A."/>
            <person name="Samejima M."/>
            <person name="Schmutz J."/>
            <person name="Slot J.C."/>
            <person name="St John F."/>
            <person name="Stenlid J."/>
            <person name="Sun H."/>
            <person name="Sun S."/>
            <person name="Syed K."/>
            <person name="Tsang A."/>
            <person name="Wiebenga A."/>
            <person name="Young D."/>
            <person name="Pisabarro A."/>
            <person name="Eastwood D.C."/>
            <person name="Martin F."/>
            <person name="Cullen D."/>
            <person name="Grigoriev I.V."/>
            <person name="Hibbett D.S."/>
        </authorList>
    </citation>
    <scope>NUCLEOTIDE SEQUENCE</scope>
    <source>
        <strain evidence="5">FP-58527</strain>
    </source>
</reference>
<feature type="domain" description="Mmc1 C-terminal" evidence="3">
    <location>
        <begin position="409"/>
        <end position="591"/>
    </location>
</feature>
<dbReference type="eggNOG" id="ENOG502S6KZ">
    <property type="taxonomic scope" value="Eukaryota"/>
</dbReference>
<dbReference type="STRING" id="743788.S8EJU8"/>
<evidence type="ECO:0000313" key="4">
    <source>
        <dbReference type="EMBL" id="EPT04528.1"/>
    </source>
</evidence>
<dbReference type="InParanoid" id="S8EJU8"/>
<evidence type="ECO:0000259" key="3">
    <source>
        <dbReference type="Pfam" id="PF23868"/>
    </source>
</evidence>
<dbReference type="InterPro" id="IPR056196">
    <property type="entry name" value="Mmc1_C"/>
</dbReference>
<evidence type="ECO:0000256" key="2">
    <source>
        <dbReference type="SAM" id="Phobius"/>
    </source>
</evidence>
<dbReference type="PANTHER" id="PTHR38644">
    <property type="entry name" value="EXPRESSED PROTEIN"/>
    <property type="match status" value="1"/>
</dbReference>
<proteinExistence type="predicted"/>
<dbReference type="EMBL" id="KE504126">
    <property type="protein sequence ID" value="EPT04528.1"/>
    <property type="molecule type" value="Genomic_DNA"/>
</dbReference>
<feature type="transmembrane region" description="Helical" evidence="2">
    <location>
        <begin position="562"/>
        <end position="579"/>
    </location>
</feature>
<evidence type="ECO:0000313" key="5">
    <source>
        <dbReference type="Proteomes" id="UP000015241"/>
    </source>
</evidence>
<feature type="coiled-coil region" evidence="1">
    <location>
        <begin position="624"/>
        <end position="651"/>
    </location>
</feature>
<protein>
    <recommendedName>
        <fullName evidence="3">Mmc1 C-terminal domain-containing protein</fullName>
    </recommendedName>
</protein>
<gene>
    <name evidence="4" type="ORF">FOMPIDRAFT_131792</name>
</gene>
<keyword evidence="2" id="KW-1133">Transmembrane helix</keyword>
<keyword evidence="1" id="KW-0175">Coiled coil</keyword>
<dbReference type="HOGENOM" id="CLU_019469_0_0_1"/>
<evidence type="ECO:0000256" key="1">
    <source>
        <dbReference type="SAM" id="Coils"/>
    </source>
</evidence>
<dbReference type="Pfam" id="PF23868">
    <property type="entry name" value="Mmc1_C"/>
    <property type="match status" value="1"/>
</dbReference>
<organism evidence="4 5">
    <name type="scientific">Fomitopsis schrenkii</name>
    <name type="common">Brown rot fungus</name>
    <dbReference type="NCBI Taxonomy" id="2126942"/>
    <lineage>
        <taxon>Eukaryota</taxon>
        <taxon>Fungi</taxon>
        <taxon>Dikarya</taxon>
        <taxon>Basidiomycota</taxon>
        <taxon>Agaricomycotina</taxon>
        <taxon>Agaricomycetes</taxon>
        <taxon>Polyporales</taxon>
        <taxon>Fomitopsis</taxon>
    </lineage>
</organism>
<sequence length="657" mass="71868">MPAVSRTCSSCSLRIARVHVCDRPSFKPTHGNIRLWANRQRAASYAAATALKPKSTTPNDAGHRVLTLLHKTRSLLPHILPPEAHALSESKSLGFWERVLSRTYDDLCPTPEARQADRVRIAVYGCDEFSGSRELVAALLEEPFASEAQRKAVHSRWEAFGLKSPLVVEYASNAEAQAGPRLQSAWLLQFGAPVRILEFDGTSSKTGDIASLGDLLTADIPVIVCNPASTPIDTLLSESSDVVLPLTHPNSILVLTAACADERLIEHIRTSTGHDLTILSVDPARALQGLRALSISSSPSAVQQYQDDYSGSNVPKFTQLIAQTIPQSGQAVEAVHAETARAVVQDALSACKAQLSRAQSETIVVCDGISSLRARMEEVRVRTSREVLTGEEGGNEVQHAVEQSKKDMKAVLDRLTWWKLLWKVDDVGDTVNDAVSRAWCRDLEYRLVFHSGRLSYLQRSFTDSASSLTASFPLSSAFHSPVLQNHLSQIAASPTFPMDSTAFLQPLYTRRQQLRWPTARLQGAAQRVLLTMGGSVAGGAGVAWAGWAGQLGILDFVMQGETVIGAGMLGAVVGVRWAVGRFERAKKKWLRDYDRVGEGLERDLRATLERTVDERVLAVSDTACNGLEQAVSKRKEEIAELKEEVEVLEDELSRTHQ</sequence>
<name>S8EJU8_FOMSC</name>
<dbReference type="AlphaFoldDB" id="S8EJU8"/>
<keyword evidence="2" id="KW-0812">Transmembrane</keyword>
<keyword evidence="2" id="KW-0472">Membrane</keyword>
<accession>S8EJU8</accession>
<dbReference type="OrthoDB" id="5319015at2759"/>
<dbReference type="PANTHER" id="PTHR38644:SF1">
    <property type="entry name" value="EXPRESSED PROTEIN"/>
    <property type="match status" value="1"/>
</dbReference>
<dbReference type="Proteomes" id="UP000015241">
    <property type="component" value="Unassembled WGS sequence"/>
</dbReference>
<feature type="transmembrane region" description="Helical" evidence="2">
    <location>
        <begin position="528"/>
        <end position="547"/>
    </location>
</feature>
<keyword evidence="5" id="KW-1185">Reference proteome</keyword>